<keyword evidence="3" id="KW-0067">ATP-binding</keyword>
<dbReference type="InterPro" id="IPR045864">
    <property type="entry name" value="aa-tRNA-synth_II/BPL/LPL"/>
</dbReference>
<evidence type="ECO:0000313" key="5">
    <source>
        <dbReference type="EMBL" id="VAX12852.1"/>
    </source>
</evidence>
<dbReference type="GO" id="GO:0004077">
    <property type="term" value="F:biotin--[biotin carboxyl-carrier protein] ligase activity"/>
    <property type="evidence" value="ECO:0007669"/>
    <property type="project" value="UniProtKB-EC"/>
</dbReference>
<name>A0A3B1B9U6_9ZZZZ</name>
<dbReference type="Gene3D" id="2.30.30.100">
    <property type="match status" value="1"/>
</dbReference>
<dbReference type="PANTHER" id="PTHR12835:SF5">
    <property type="entry name" value="BIOTIN--PROTEIN LIGASE"/>
    <property type="match status" value="1"/>
</dbReference>
<keyword evidence="2" id="KW-0547">Nucleotide-binding</keyword>
<dbReference type="InterPro" id="IPR003142">
    <property type="entry name" value="BPL_C"/>
</dbReference>
<dbReference type="CDD" id="cd16442">
    <property type="entry name" value="BPL"/>
    <property type="match status" value="1"/>
</dbReference>
<sequence length="336" mass="37175">MLDRFELLKLLGDGRFHSGQTLARPLGVSRGAIWKALRKIAQDFNLDIQSVRGRGYRLEKPIEFLDLEKIQAGLKSATGSLLSGIELHNSLGSTNHHLYELARQGASSGRVVIAEHQQAGRGRRGRIWISPFAQNLYLSLLWRFDFGLARLSGLSLTVAVAVARALHQVTGIEPELKWPNDIQYQGRKLSGNLLEVQGESEGPCVAVIGVGVNVSMSAAIADDIDQPWTDLSIASGRQISRNLLCAAILNELALALVAFSETGLKTFMSDWRRWDGIMDKSVRLIFADHEIEGEVCGIDEQGALLLKNRTGLHRYHMGEVSLRRSVNLNDKFNQSQ</sequence>
<dbReference type="InterPro" id="IPR004408">
    <property type="entry name" value="Biotin_CoA_COase_ligase"/>
</dbReference>
<organism evidence="5">
    <name type="scientific">hydrothermal vent metagenome</name>
    <dbReference type="NCBI Taxonomy" id="652676"/>
    <lineage>
        <taxon>unclassified sequences</taxon>
        <taxon>metagenomes</taxon>
        <taxon>ecological metagenomes</taxon>
    </lineage>
</organism>
<dbReference type="GO" id="GO:0006355">
    <property type="term" value="P:regulation of DNA-templated transcription"/>
    <property type="evidence" value="ECO:0007669"/>
    <property type="project" value="InterPro"/>
</dbReference>
<dbReference type="AlphaFoldDB" id="A0A3B1B9U6"/>
<dbReference type="InterPro" id="IPR004143">
    <property type="entry name" value="BPL_LPL_catalytic"/>
</dbReference>
<evidence type="ECO:0000256" key="2">
    <source>
        <dbReference type="ARBA" id="ARBA00022741"/>
    </source>
</evidence>
<feature type="domain" description="BPL/LPL catalytic" evidence="4">
    <location>
        <begin position="84"/>
        <end position="260"/>
    </location>
</feature>
<proteinExistence type="inferred from homology"/>
<dbReference type="GO" id="GO:0005737">
    <property type="term" value="C:cytoplasm"/>
    <property type="evidence" value="ECO:0007669"/>
    <property type="project" value="TreeGrafter"/>
</dbReference>
<dbReference type="SUPFAM" id="SSF50037">
    <property type="entry name" value="C-terminal domain of transcriptional repressors"/>
    <property type="match status" value="1"/>
</dbReference>
<dbReference type="GO" id="GO:0005524">
    <property type="term" value="F:ATP binding"/>
    <property type="evidence" value="ECO:0007669"/>
    <property type="project" value="UniProtKB-KW"/>
</dbReference>
<dbReference type="Pfam" id="PF08279">
    <property type="entry name" value="HTH_11"/>
    <property type="match status" value="1"/>
</dbReference>
<dbReference type="PROSITE" id="PS51733">
    <property type="entry name" value="BPL_LPL_CATALYTIC"/>
    <property type="match status" value="1"/>
</dbReference>
<dbReference type="Pfam" id="PF03099">
    <property type="entry name" value="BPL_LplA_LipB"/>
    <property type="match status" value="1"/>
</dbReference>
<dbReference type="InterPro" id="IPR030855">
    <property type="entry name" value="Bifunct_BirA"/>
</dbReference>
<dbReference type="InterPro" id="IPR036388">
    <property type="entry name" value="WH-like_DNA-bd_sf"/>
</dbReference>
<dbReference type="EC" id="6.3.4.9" evidence="5"/>
<dbReference type="Pfam" id="PF02237">
    <property type="entry name" value="BPL_C"/>
    <property type="match status" value="1"/>
</dbReference>
<accession>A0A3B1B9U6</accession>
<gene>
    <name evidence="5" type="ORF">MNBD_GAMMA24-2175</name>
</gene>
<dbReference type="NCBIfam" id="TIGR00121">
    <property type="entry name" value="birA_ligase"/>
    <property type="match status" value="1"/>
</dbReference>
<dbReference type="Gene3D" id="1.10.10.10">
    <property type="entry name" value="Winged helix-like DNA-binding domain superfamily/Winged helix DNA-binding domain"/>
    <property type="match status" value="1"/>
</dbReference>
<dbReference type="InterPro" id="IPR036390">
    <property type="entry name" value="WH_DNA-bd_sf"/>
</dbReference>
<reference evidence="5" key="1">
    <citation type="submission" date="2018-06" db="EMBL/GenBank/DDBJ databases">
        <authorList>
            <person name="Zhirakovskaya E."/>
        </authorList>
    </citation>
    <scope>NUCLEOTIDE SEQUENCE</scope>
</reference>
<dbReference type="Gene3D" id="3.30.930.10">
    <property type="entry name" value="Bira Bifunctional Protein, Domain 2"/>
    <property type="match status" value="1"/>
</dbReference>
<dbReference type="HAMAP" id="MF_00978">
    <property type="entry name" value="Bifunct_BirA"/>
    <property type="match status" value="1"/>
</dbReference>
<dbReference type="EMBL" id="UOFZ01000066">
    <property type="protein sequence ID" value="VAX12852.1"/>
    <property type="molecule type" value="Genomic_DNA"/>
</dbReference>
<dbReference type="InterPro" id="IPR013196">
    <property type="entry name" value="HTH_11"/>
</dbReference>
<evidence type="ECO:0000256" key="3">
    <source>
        <dbReference type="ARBA" id="ARBA00022840"/>
    </source>
</evidence>
<dbReference type="PANTHER" id="PTHR12835">
    <property type="entry name" value="BIOTIN PROTEIN LIGASE"/>
    <property type="match status" value="1"/>
</dbReference>
<protein>
    <submittedName>
        <fullName evidence="5">Biotin operon repressor / Biotin--protein ligase</fullName>
        <ecNumber evidence="5">6.3.4.9</ecNumber>
    </submittedName>
</protein>
<evidence type="ECO:0000256" key="1">
    <source>
        <dbReference type="ARBA" id="ARBA00022598"/>
    </source>
</evidence>
<keyword evidence="1 5" id="KW-0436">Ligase</keyword>
<dbReference type="NCBIfam" id="NF008847">
    <property type="entry name" value="PRK11886.1-2"/>
    <property type="match status" value="1"/>
</dbReference>
<evidence type="ECO:0000259" key="4">
    <source>
        <dbReference type="PROSITE" id="PS51733"/>
    </source>
</evidence>
<dbReference type="InterPro" id="IPR008988">
    <property type="entry name" value="Transcriptional_repressor_C"/>
</dbReference>
<dbReference type="SUPFAM" id="SSF55681">
    <property type="entry name" value="Class II aaRS and biotin synthetases"/>
    <property type="match status" value="1"/>
</dbReference>
<dbReference type="SUPFAM" id="SSF46785">
    <property type="entry name" value="Winged helix' DNA-binding domain"/>
    <property type="match status" value="1"/>
</dbReference>